<name>A0ABS6SN65_9SPHN</name>
<proteinExistence type="predicted"/>
<evidence type="ECO:0000313" key="2">
    <source>
        <dbReference type="Proteomes" id="UP000699975"/>
    </source>
</evidence>
<keyword evidence="2" id="KW-1185">Reference proteome</keyword>
<organism evidence="1 2">
    <name type="scientific">Erythrobacter ani</name>
    <dbReference type="NCBI Taxonomy" id="2827235"/>
    <lineage>
        <taxon>Bacteria</taxon>
        <taxon>Pseudomonadati</taxon>
        <taxon>Pseudomonadota</taxon>
        <taxon>Alphaproteobacteria</taxon>
        <taxon>Sphingomonadales</taxon>
        <taxon>Erythrobacteraceae</taxon>
        <taxon>Erythrobacter/Porphyrobacter group</taxon>
        <taxon>Erythrobacter</taxon>
    </lineage>
</organism>
<dbReference type="Proteomes" id="UP000699975">
    <property type="component" value="Unassembled WGS sequence"/>
</dbReference>
<reference evidence="1 2" key="1">
    <citation type="submission" date="2021-04" db="EMBL/GenBank/DDBJ databases">
        <authorList>
            <person name="Pira H."/>
            <person name="Risdian C."/>
            <person name="Wink J."/>
        </authorList>
    </citation>
    <scope>NUCLEOTIDE SEQUENCE [LARGE SCALE GENOMIC DNA]</scope>
    <source>
        <strain evidence="1 2">WH131</strain>
    </source>
</reference>
<gene>
    <name evidence="1" type="ORF">KCG45_09650</name>
</gene>
<evidence type="ECO:0000313" key="1">
    <source>
        <dbReference type="EMBL" id="MBV7266442.1"/>
    </source>
</evidence>
<accession>A0ABS6SN65</accession>
<protein>
    <submittedName>
        <fullName evidence="1">Uncharacterized protein</fullName>
    </submittedName>
</protein>
<dbReference type="EMBL" id="JAGSPB010000002">
    <property type="protein sequence ID" value="MBV7266442.1"/>
    <property type="molecule type" value="Genomic_DNA"/>
</dbReference>
<dbReference type="RefSeq" id="WP_218317036.1">
    <property type="nucleotide sequence ID" value="NZ_JAGSPB010000002.1"/>
</dbReference>
<comment type="caution">
    <text evidence="1">The sequence shown here is derived from an EMBL/GenBank/DDBJ whole genome shotgun (WGS) entry which is preliminary data.</text>
</comment>
<sequence>MKQLYRKQCEHEFEAQETAKSFKMMPDAHATGPVDVTVSDHDGKHWVYIAFEGEYDAEELFAATGYQRVD</sequence>